<dbReference type="Proteomes" id="UP000054270">
    <property type="component" value="Unassembled WGS sequence"/>
</dbReference>
<dbReference type="AlphaFoldDB" id="A0A0D2LCI0"/>
<evidence type="ECO:0000313" key="1">
    <source>
        <dbReference type="EMBL" id="KJA24982.1"/>
    </source>
</evidence>
<protein>
    <submittedName>
        <fullName evidence="1">Uncharacterized protein</fullName>
    </submittedName>
</protein>
<organism evidence="1 2">
    <name type="scientific">Hypholoma sublateritium (strain FD-334 SS-4)</name>
    <dbReference type="NCBI Taxonomy" id="945553"/>
    <lineage>
        <taxon>Eukaryota</taxon>
        <taxon>Fungi</taxon>
        <taxon>Dikarya</taxon>
        <taxon>Basidiomycota</taxon>
        <taxon>Agaricomycotina</taxon>
        <taxon>Agaricomycetes</taxon>
        <taxon>Agaricomycetidae</taxon>
        <taxon>Agaricales</taxon>
        <taxon>Agaricineae</taxon>
        <taxon>Strophariaceae</taxon>
        <taxon>Hypholoma</taxon>
    </lineage>
</organism>
<gene>
    <name evidence="1" type="ORF">HYPSUDRAFT_53478</name>
</gene>
<dbReference type="EMBL" id="KN817534">
    <property type="protein sequence ID" value="KJA24982.1"/>
    <property type="molecule type" value="Genomic_DNA"/>
</dbReference>
<proteinExistence type="predicted"/>
<sequence length="143" mass="16012">MRDMLLVKTVLMRKRSTWSTGSKNVGSRVLGEWTGRGSRQRLPMRRYKSKEIFAAYPDRVGILLRGTIQRTEDEAAVLALTVPVLLPPRNVWMTMDVASESQAMWPGSDNVRRTVDGIGGRTESLPEVGAVEGHKGAWLPFMK</sequence>
<name>A0A0D2LCI0_HYPSF</name>
<keyword evidence="2" id="KW-1185">Reference proteome</keyword>
<reference evidence="2" key="1">
    <citation type="submission" date="2014-04" db="EMBL/GenBank/DDBJ databases">
        <title>Evolutionary Origins and Diversification of the Mycorrhizal Mutualists.</title>
        <authorList>
            <consortium name="DOE Joint Genome Institute"/>
            <consortium name="Mycorrhizal Genomics Consortium"/>
            <person name="Kohler A."/>
            <person name="Kuo A."/>
            <person name="Nagy L.G."/>
            <person name="Floudas D."/>
            <person name="Copeland A."/>
            <person name="Barry K.W."/>
            <person name="Cichocki N."/>
            <person name="Veneault-Fourrey C."/>
            <person name="LaButti K."/>
            <person name="Lindquist E.A."/>
            <person name="Lipzen A."/>
            <person name="Lundell T."/>
            <person name="Morin E."/>
            <person name="Murat C."/>
            <person name="Riley R."/>
            <person name="Ohm R."/>
            <person name="Sun H."/>
            <person name="Tunlid A."/>
            <person name="Henrissat B."/>
            <person name="Grigoriev I.V."/>
            <person name="Hibbett D.S."/>
            <person name="Martin F."/>
        </authorList>
    </citation>
    <scope>NUCLEOTIDE SEQUENCE [LARGE SCALE GENOMIC DNA]</scope>
    <source>
        <strain evidence="2">FD-334 SS-4</strain>
    </source>
</reference>
<evidence type="ECO:0000313" key="2">
    <source>
        <dbReference type="Proteomes" id="UP000054270"/>
    </source>
</evidence>
<accession>A0A0D2LCI0</accession>